<proteinExistence type="inferred from homology"/>
<evidence type="ECO:0000256" key="5">
    <source>
        <dbReference type="ARBA" id="ARBA00022917"/>
    </source>
</evidence>
<comment type="subcellular location">
    <subcellularLocation>
        <location evidence="9">Mitochondrion inner membrane</location>
        <topology evidence="9">Peripheral membrane protein</topology>
        <orientation evidence="9">Matrix side</orientation>
    </subcellularLocation>
</comment>
<dbReference type="Pfam" id="PF06421">
    <property type="entry name" value="LepA_C"/>
    <property type="match status" value="1"/>
</dbReference>
<evidence type="ECO:0000256" key="8">
    <source>
        <dbReference type="ARBA" id="ARBA00023136"/>
    </source>
</evidence>
<keyword evidence="8 9" id="KW-0472">Membrane</keyword>
<feature type="binding site" evidence="9">
    <location>
        <begin position="93"/>
        <end position="100"/>
    </location>
    <ligand>
        <name>GTP</name>
        <dbReference type="ChEBI" id="CHEBI:37565"/>
    </ligand>
</feature>
<comment type="function">
    <text evidence="9">Promotes mitochondrial protein synthesis. May act as a fidelity factor of the translation reaction, by catalyzing a one-codon backward translocation of tRNAs on improperly translocated ribosomes. Binds to mitochondrial ribosomes in a GTP-dependent manner.</text>
</comment>
<protein>
    <submittedName>
        <fullName evidence="11">DEKNAAC102772</fullName>
    </submittedName>
</protein>
<dbReference type="Gene3D" id="3.30.70.2570">
    <property type="entry name" value="Elongation factor 4, C-terminal domain"/>
    <property type="match status" value="1"/>
</dbReference>
<dbReference type="Gene3D" id="3.30.70.870">
    <property type="entry name" value="Elongation Factor G (Translational Gtpase), domain 3"/>
    <property type="match status" value="1"/>
</dbReference>
<keyword evidence="12" id="KW-1185">Reference proteome</keyword>
<organism evidence="11 12">
    <name type="scientific">Brettanomyces naardenensis</name>
    <name type="common">Yeast</name>
    <dbReference type="NCBI Taxonomy" id="13370"/>
    <lineage>
        <taxon>Eukaryota</taxon>
        <taxon>Fungi</taxon>
        <taxon>Dikarya</taxon>
        <taxon>Ascomycota</taxon>
        <taxon>Saccharomycotina</taxon>
        <taxon>Pichiomycetes</taxon>
        <taxon>Pichiales</taxon>
        <taxon>Pichiaceae</taxon>
        <taxon>Brettanomyces</taxon>
    </lineage>
</organism>
<dbReference type="InterPro" id="IPR000640">
    <property type="entry name" value="EFG_V-like"/>
</dbReference>
<dbReference type="InterPro" id="IPR006297">
    <property type="entry name" value="EF-4"/>
</dbReference>
<dbReference type="GO" id="GO:0005759">
    <property type="term" value="C:mitochondrial matrix"/>
    <property type="evidence" value="ECO:0007669"/>
    <property type="project" value="UniProtKB-UniRule"/>
</dbReference>
<keyword evidence="2 9" id="KW-0547">Nucleotide-binding</keyword>
<keyword evidence="3 9" id="KW-0999">Mitochondrion inner membrane</keyword>
<dbReference type="GO" id="GO:0045727">
    <property type="term" value="P:positive regulation of translation"/>
    <property type="evidence" value="ECO:0007669"/>
    <property type="project" value="UniProtKB-UniRule"/>
</dbReference>
<dbReference type="AlphaFoldDB" id="A0A448YK15"/>
<keyword evidence="6 9" id="KW-0496">Mitochondrion</keyword>
<dbReference type="InterPro" id="IPR035654">
    <property type="entry name" value="LepA_IV"/>
</dbReference>
<dbReference type="GO" id="GO:0006412">
    <property type="term" value="P:translation"/>
    <property type="evidence" value="ECO:0007669"/>
    <property type="project" value="UniProtKB-KW"/>
</dbReference>
<dbReference type="CDD" id="cd03699">
    <property type="entry name" value="EF4_II"/>
    <property type="match status" value="1"/>
</dbReference>
<dbReference type="Pfam" id="PF03144">
    <property type="entry name" value="GTP_EFTU_D2"/>
    <property type="match status" value="1"/>
</dbReference>
<dbReference type="GO" id="GO:0003924">
    <property type="term" value="F:GTPase activity"/>
    <property type="evidence" value="ECO:0007669"/>
    <property type="project" value="UniProtKB-UniRule"/>
</dbReference>
<dbReference type="FunFam" id="3.40.50.300:FF:000078">
    <property type="entry name" value="Elongation factor 4"/>
    <property type="match status" value="1"/>
</dbReference>
<comment type="similarity">
    <text evidence="1">Belongs to the TRAFAC class translation factor GTPase superfamily. Classic translation factor GTPase family. LepA subfamily.</text>
</comment>
<name>A0A448YK15_BRENA</name>
<evidence type="ECO:0000256" key="3">
    <source>
        <dbReference type="ARBA" id="ARBA00022792"/>
    </source>
</evidence>
<comment type="catalytic activity">
    <reaction evidence="9">
        <text>GTP + H2O = GDP + phosphate + H(+)</text>
        <dbReference type="Rhea" id="RHEA:19669"/>
        <dbReference type="ChEBI" id="CHEBI:15377"/>
        <dbReference type="ChEBI" id="CHEBI:15378"/>
        <dbReference type="ChEBI" id="CHEBI:37565"/>
        <dbReference type="ChEBI" id="CHEBI:43474"/>
        <dbReference type="ChEBI" id="CHEBI:58189"/>
        <dbReference type="EC" id="3.6.5.n1"/>
    </reaction>
</comment>
<dbReference type="InParanoid" id="A0A448YK15"/>
<dbReference type="Gene3D" id="2.40.30.10">
    <property type="entry name" value="Translation factors"/>
    <property type="match status" value="1"/>
</dbReference>
<comment type="caution">
    <text evidence="9">Lacks conserved residue(s) required for the propagation of feature annotation.</text>
</comment>
<dbReference type="FunFam" id="3.30.70.870:FF:000004">
    <property type="entry name" value="Translation factor GUF1, mitochondrial"/>
    <property type="match status" value="1"/>
</dbReference>
<accession>A0A448YK15</accession>
<feature type="binding site" evidence="9">
    <location>
        <begin position="212"/>
        <end position="215"/>
    </location>
    <ligand>
        <name>GTP</name>
        <dbReference type="ChEBI" id="CHEBI:37565"/>
    </ligand>
</feature>
<dbReference type="PROSITE" id="PS51722">
    <property type="entry name" value="G_TR_2"/>
    <property type="match status" value="1"/>
</dbReference>
<dbReference type="InterPro" id="IPR035647">
    <property type="entry name" value="EFG_III/V"/>
</dbReference>
<evidence type="ECO:0000259" key="10">
    <source>
        <dbReference type="PROSITE" id="PS51722"/>
    </source>
</evidence>
<dbReference type="CDD" id="cd03709">
    <property type="entry name" value="lepA_C"/>
    <property type="match status" value="1"/>
</dbReference>
<dbReference type="Proteomes" id="UP000290900">
    <property type="component" value="Unassembled WGS sequence"/>
</dbReference>
<keyword evidence="7 9" id="KW-0342">GTP-binding</keyword>
<evidence type="ECO:0000313" key="11">
    <source>
        <dbReference type="EMBL" id="VEU21269.1"/>
    </source>
</evidence>
<dbReference type="InterPro" id="IPR027417">
    <property type="entry name" value="P-loop_NTPase"/>
</dbReference>
<dbReference type="NCBIfam" id="TIGR01393">
    <property type="entry name" value="lepA"/>
    <property type="match status" value="1"/>
</dbReference>
<dbReference type="InterPro" id="IPR013842">
    <property type="entry name" value="LepA_CTD"/>
</dbReference>
<dbReference type="SUPFAM" id="SSF50447">
    <property type="entry name" value="Translation proteins"/>
    <property type="match status" value="1"/>
</dbReference>
<dbReference type="FunCoup" id="A0A448YK15">
    <property type="interactions" value="740"/>
</dbReference>
<dbReference type="Gene3D" id="3.40.50.300">
    <property type="entry name" value="P-loop containing nucleotide triphosphate hydrolases"/>
    <property type="match status" value="1"/>
</dbReference>
<dbReference type="GO" id="GO:0005525">
    <property type="term" value="F:GTP binding"/>
    <property type="evidence" value="ECO:0007669"/>
    <property type="project" value="UniProtKB-UniRule"/>
</dbReference>
<comment type="similarity">
    <text evidence="9">Belongs to the GTP-binding elongation factor family. LepA subfamily.</text>
</comment>
<evidence type="ECO:0000256" key="6">
    <source>
        <dbReference type="ARBA" id="ARBA00023128"/>
    </source>
</evidence>
<dbReference type="OrthoDB" id="1074at2759"/>
<sequence length="680" mass="77041">MIAERLFQLRSRLLSNVTSFNHVLTSSSAKFCTSASRSNWQYPKTPGTDEYKGYIKYQFDTKNNPTKVLTNIELAERMSKIPLKNYRNFIIVAHVDHGKSTLSDRLLEITGVVDPEAPNKQVLDKLDVERERGITVKAQTVSMIYHYKGEDYLFHLVDSPGHVDFRLEVSRSYASCQGALLLVDASEGVKAQTVANFYLAYSMDLKLIPVINKVDLDTADVPRTEEQIESMFELSRNDIIHVSAKSGLNVKYLLPKIIENIPPPLHCRPDEPFRAQIVDSWYDSYLGVIMLINVADGSVKKGSKIVSFKTRQKYEVKEVGIMYPDRTPLPHLVAGQVAYIIPGIKDPNTVFVGDTLYEAGTSVEPLEGFEEPKPMVFVGAFPAQGTDFKKMEERLEHLFLNDRSVTLQHATSSALGQGWRLGFLGSLHASIFKERLEKEYGESLIITSPTVPYKVHYKDGREVTVSNPDDFPDSLKKTTISYFSEPYVDAFMSFPKEYVGKVMQLCTANRGEQEEIQYMSNDQVLMTYSIPTSQLIDDFFGKLKGITKGYASLDYEDAGYKPSDVYKLEILVNGESIDALSTVMHKSQIEKNSKEFVKRLKEFLRIQQFEVAIQAQANGKIVARETIRARRKDVLAKLHASDESRRKKLLVRQKEGKKLLRSIGKVKIPPQAYQSFLKAR</sequence>
<dbReference type="FunFam" id="3.30.70.240:FF:000007">
    <property type="entry name" value="Translation factor GUF1, mitochondrial"/>
    <property type="match status" value="1"/>
</dbReference>
<dbReference type="PANTHER" id="PTHR43512:SF7">
    <property type="entry name" value="TRANSLATION FACTOR GUF1, MITOCHONDRIAL"/>
    <property type="match status" value="1"/>
</dbReference>
<dbReference type="InterPro" id="IPR005225">
    <property type="entry name" value="Small_GTP-bd"/>
</dbReference>
<dbReference type="InterPro" id="IPR000795">
    <property type="entry name" value="T_Tr_GTP-bd_dom"/>
</dbReference>
<evidence type="ECO:0000256" key="9">
    <source>
        <dbReference type="HAMAP-Rule" id="MF_03137"/>
    </source>
</evidence>
<dbReference type="EMBL" id="CAACVR010000012">
    <property type="protein sequence ID" value="VEU21269.1"/>
    <property type="molecule type" value="Genomic_DNA"/>
</dbReference>
<dbReference type="GO" id="GO:0097177">
    <property type="term" value="F:mitochondrial ribosome binding"/>
    <property type="evidence" value="ECO:0007669"/>
    <property type="project" value="TreeGrafter"/>
</dbReference>
<evidence type="ECO:0000313" key="12">
    <source>
        <dbReference type="Proteomes" id="UP000290900"/>
    </source>
</evidence>
<dbReference type="SUPFAM" id="SSF54980">
    <property type="entry name" value="EF-G C-terminal domain-like"/>
    <property type="match status" value="2"/>
</dbReference>
<keyword evidence="5 9" id="KW-0648">Protein biosynthesis</keyword>
<dbReference type="InterPro" id="IPR004161">
    <property type="entry name" value="EFTu-like_2"/>
</dbReference>
<evidence type="ECO:0000256" key="4">
    <source>
        <dbReference type="ARBA" id="ARBA00022801"/>
    </source>
</evidence>
<dbReference type="Pfam" id="PF00679">
    <property type="entry name" value="EFG_C"/>
    <property type="match status" value="1"/>
</dbReference>
<dbReference type="Pfam" id="PF00009">
    <property type="entry name" value="GTP_EFTU"/>
    <property type="match status" value="1"/>
</dbReference>
<dbReference type="CDD" id="cd01890">
    <property type="entry name" value="LepA"/>
    <property type="match status" value="1"/>
</dbReference>
<dbReference type="InterPro" id="IPR031157">
    <property type="entry name" value="G_TR_CS"/>
</dbReference>
<dbReference type="Gene3D" id="3.30.70.240">
    <property type="match status" value="1"/>
</dbReference>
<dbReference type="InterPro" id="IPR009000">
    <property type="entry name" value="Transl_B-barrel_sf"/>
</dbReference>
<dbReference type="SUPFAM" id="SSF52540">
    <property type="entry name" value="P-loop containing nucleoside triphosphate hydrolases"/>
    <property type="match status" value="1"/>
</dbReference>
<dbReference type="FunFam" id="2.40.30.10:FF:000015">
    <property type="entry name" value="Translation factor GUF1, mitochondrial"/>
    <property type="match status" value="1"/>
</dbReference>
<keyword evidence="4 9" id="KW-0378">Hydrolase</keyword>
<dbReference type="NCBIfam" id="TIGR00231">
    <property type="entry name" value="small_GTP"/>
    <property type="match status" value="1"/>
</dbReference>
<dbReference type="PANTHER" id="PTHR43512">
    <property type="entry name" value="TRANSLATION FACTOR GUF1-RELATED"/>
    <property type="match status" value="1"/>
</dbReference>
<evidence type="ECO:0000256" key="1">
    <source>
        <dbReference type="ARBA" id="ARBA00005454"/>
    </source>
</evidence>
<dbReference type="STRING" id="13370.A0A448YK15"/>
<evidence type="ECO:0000256" key="2">
    <source>
        <dbReference type="ARBA" id="ARBA00022741"/>
    </source>
</evidence>
<dbReference type="PRINTS" id="PR00315">
    <property type="entry name" value="ELONGATNFCT"/>
</dbReference>
<dbReference type="PROSITE" id="PS00301">
    <property type="entry name" value="G_TR_1"/>
    <property type="match status" value="1"/>
</dbReference>
<feature type="domain" description="Tr-type G" evidence="10">
    <location>
        <begin position="84"/>
        <end position="265"/>
    </location>
</feature>
<evidence type="ECO:0000256" key="7">
    <source>
        <dbReference type="ARBA" id="ARBA00023134"/>
    </source>
</evidence>
<dbReference type="GO" id="GO:0005743">
    <property type="term" value="C:mitochondrial inner membrane"/>
    <property type="evidence" value="ECO:0007669"/>
    <property type="project" value="UniProtKB-SubCell"/>
</dbReference>
<dbReference type="HAMAP" id="MF_00071">
    <property type="entry name" value="LepA"/>
    <property type="match status" value="1"/>
</dbReference>
<gene>
    <name evidence="11" type="ORF">BRENAR_LOCUS2004</name>
</gene>
<reference evidence="11 12" key="1">
    <citation type="submission" date="2018-12" db="EMBL/GenBank/DDBJ databases">
        <authorList>
            <person name="Tiukova I."/>
            <person name="Dainat J."/>
        </authorList>
    </citation>
    <scope>NUCLEOTIDE SEQUENCE [LARGE SCALE GENOMIC DNA]</scope>
</reference>
<dbReference type="InterPro" id="IPR038363">
    <property type="entry name" value="LepA_C_sf"/>
</dbReference>
<dbReference type="FunFam" id="3.30.70.2570:FF:000001">
    <property type="entry name" value="Translation factor GUF1, mitochondrial"/>
    <property type="match status" value="1"/>
</dbReference>